<feature type="transmembrane region" description="Helical" evidence="7">
    <location>
        <begin position="305"/>
        <end position="333"/>
    </location>
</feature>
<evidence type="ECO:0000256" key="7">
    <source>
        <dbReference type="SAM" id="Phobius"/>
    </source>
</evidence>
<keyword evidence="5 7" id="KW-0472">Membrane</keyword>
<evidence type="ECO:0000313" key="8">
    <source>
        <dbReference type="EMBL" id="MCY6484766.1"/>
    </source>
</evidence>
<feature type="transmembrane region" description="Helical" evidence="7">
    <location>
        <begin position="262"/>
        <end position="281"/>
    </location>
</feature>
<comment type="caution">
    <text evidence="8">The sequence shown here is derived from an EMBL/GenBank/DDBJ whole genome shotgun (WGS) entry which is preliminary data.</text>
</comment>
<keyword evidence="3 6" id="KW-0812">Transmembrane</keyword>
<protein>
    <recommendedName>
        <fullName evidence="6">Transporter</fullName>
    </recommendedName>
</protein>
<feature type="transmembrane region" description="Helical" evidence="7">
    <location>
        <begin position="88"/>
        <end position="114"/>
    </location>
</feature>
<dbReference type="SUPFAM" id="SSF161070">
    <property type="entry name" value="SNF-like"/>
    <property type="match status" value="1"/>
</dbReference>
<keyword evidence="2 6" id="KW-0813">Transport</keyword>
<dbReference type="PANTHER" id="PTHR42948:SF1">
    <property type="entry name" value="TRANSPORTER"/>
    <property type="match status" value="1"/>
</dbReference>
<dbReference type="PROSITE" id="PS00610">
    <property type="entry name" value="NA_NEUROTRAN_SYMP_1"/>
    <property type="match status" value="1"/>
</dbReference>
<evidence type="ECO:0000256" key="6">
    <source>
        <dbReference type="RuleBase" id="RU003732"/>
    </source>
</evidence>
<dbReference type="Proteomes" id="UP001078443">
    <property type="component" value="Unassembled WGS sequence"/>
</dbReference>
<feature type="transmembrane region" description="Helical" evidence="7">
    <location>
        <begin position="218"/>
        <end position="242"/>
    </location>
</feature>
<reference evidence="8" key="1">
    <citation type="submission" date="2022-12" db="EMBL/GenBank/DDBJ databases">
        <authorList>
            <person name="Wang J."/>
        </authorList>
    </citation>
    <scope>NUCLEOTIDE SEQUENCE</scope>
    <source>
        <strain evidence="8">HY-45-18</strain>
    </source>
</reference>
<feature type="transmembrane region" description="Helical" evidence="7">
    <location>
        <begin position="42"/>
        <end position="67"/>
    </location>
</feature>
<comment type="similarity">
    <text evidence="6">Belongs to the sodium:neurotransmitter symporter (SNF) (TC 2.A.22) family.</text>
</comment>
<feature type="transmembrane region" description="Helical" evidence="7">
    <location>
        <begin position="345"/>
        <end position="363"/>
    </location>
</feature>
<evidence type="ECO:0000313" key="9">
    <source>
        <dbReference type="Proteomes" id="UP001078443"/>
    </source>
</evidence>
<evidence type="ECO:0000256" key="2">
    <source>
        <dbReference type="ARBA" id="ARBA00022448"/>
    </source>
</evidence>
<keyword evidence="9" id="KW-1185">Reference proteome</keyword>
<proteinExistence type="inferred from homology"/>
<sequence length="462" mass="50388">MKKSKRREGFSSGLAAFFATLGSAVGLGNIWKFPYVVGDNGGAAFLLVYLICIVFIGLPIMISEFYVGRKTRKNVMGAVQELSSKKGWSIIGIIGILSAYFVMFFYSGVAGWVYSYVFKILKGDFNRATAESVQQQFTNTTLGPTVPVIWQIIVIAVVSIILIAGVKNGIERITKTLMPILLILILICDIRALMLPGVKESFTFLFKADFTQLTSKGILLAMGLAFFKLSLGMGTMVTYGSYFTKKDNMFGTAAKVAISDTIVSLLVGIAVFSAVFSFNMVPSTGPGLLFMTIPLVFTKIPFGKVLLFAFFVLASIAATTAFISMFEVLVAYYTEQKGMSRKKAVILNAIVIAAIGVFSTLSVSEGAVFEQIKIFGMGIFDLFDYISSNILLPLGGLGTGLLVGYVVPKEDIKKELSNNGKLKVEKIVDIYYFILKYVTPIFLIIIFLSSLGVLQKVIKLIS</sequence>
<evidence type="ECO:0000256" key="5">
    <source>
        <dbReference type="ARBA" id="ARBA00023136"/>
    </source>
</evidence>
<dbReference type="InterPro" id="IPR047218">
    <property type="entry name" value="YocR/YhdH-like"/>
</dbReference>
<dbReference type="InterPro" id="IPR037272">
    <property type="entry name" value="SNS_sf"/>
</dbReference>
<dbReference type="PRINTS" id="PR00176">
    <property type="entry name" value="NANEUSMPORT"/>
</dbReference>
<dbReference type="InterPro" id="IPR000175">
    <property type="entry name" value="Na/ntran_symport"/>
</dbReference>
<dbReference type="Pfam" id="PF00209">
    <property type="entry name" value="SNF"/>
    <property type="match status" value="2"/>
</dbReference>
<feature type="transmembrane region" description="Helical" evidence="7">
    <location>
        <begin position="428"/>
        <end position="454"/>
    </location>
</feature>
<evidence type="ECO:0000256" key="3">
    <source>
        <dbReference type="ARBA" id="ARBA00022692"/>
    </source>
</evidence>
<dbReference type="PROSITE" id="PS50267">
    <property type="entry name" value="NA_NEUROTRAN_SYMP_3"/>
    <property type="match status" value="1"/>
</dbReference>
<feature type="transmembrane region" description="Helical" evidence="7">
    <location>
        <begin position="148"/>
        <end position="166"/>
    </location>
</feature>
<organism evidence="8 9">
    <name type="scientific">Clostridium aestuarii</name>
    <dbReference type="NCBI Taxonomy" id="338193"/>
    <lineage>
        <taxon>Bacteria</taxon>
        <taxon>Bacillati</taxon>
        <taxon>Bacillota</taxon>
        <taxon>Clostridia</taxon>
        <taxon>Eubacteriales</taxon>
        <taxon>Clostridiaceae</taxon>
        <taxon>Clostridium</taxon>
    </lineage>
</organism>
<dbReference type="RefSeq" id="WP_268041086.1">
    <property type="nucleotide sequence ID" value="NZ_JAPQER010000004.1"/>
</dbReference>
<feature type="transmembrane region" description="Helical" evidence="7">
    <location>
        <begin position="178"/>
        <end position="198"/>
    </location>
</feature>
<dbReference type="CDD" id="cd10336">
    <property type="entry name" value="SLC6sbd_Tyt1-Like"/>
    <property type="match status" value="1"/>
</dbReference>
<evidence type="ECO:0000256" key="4">
    <source>
        <dbReference type="ARBA" id="ARBA00022989"/>
    </source>
</evidence>
<feature type="transmembrane region" description="Helical" evidence="7">
    <location>
        <begin position="383"/>
        <end position="407"/>
    </location>
</feature>
<keyword evidence="4 7" id="KW-1133">Transmembrane helix</keyword>
<dbReference type="PANTHER" id="PTHR42948">
    <property type="entry name" value="TRANSPORTER"/>
    <property type="match status" value="1"/>
</dbReference>
<dbReference type="EMBL" id="JAPQER010000004">
    <property type="protein sequence ID" value="MCY6484766.1"/>
    <property type="molecule type" value="Genomic_DNA"/>
</dbReference>
<gene>
    <name evidence="8" type="ORF">OW763_10485</name>
</gene>
<accession>A0ABT4D0J9</accession>
<dbReference type="NCBIfam" id="NF037979">
    <property type="entry name" value="Na_transp"/>
    <property type="match status" value="1"/>
</dbReference>
<evidence type="ECO:0000256" key="1">
    <source>
        <dbReference type="ARBA" id="ARBA00004141"/>
    </source>
</evidence>
<keyword evidence="6" id="KW-0769">Symport</keyword>
<name>A0ABT4D0J9_9CLOT</name>
<comment type="subcellular location">
    <subcellularLocation>
        <location evidence="1">Membrane</location>
        <topology evidence="1">Multi-pass membrane protein</topology>
    </subcellularLocation>
</comment>